<dbReference type="Proteomes" id="UP001375539">
    <property type="component" value="Unassembled WGS sequence"/>
</dbReference>
<keyword evidence="2" id="KW-1185">Reference proteome</keyword>
<gene>
    <name evidence="1" type="ORF">WKI58_33510</name>
</gene>
<organism evidence="1 2">
    <name type="scientific">Streptomyces pratisoli</name>
    <dbReference type="NCBI Taxonomy" id="3139917"/>
    <lineage>
        <taxon>Bacteria</taxon>
        <taxon>Bacillati</taxon>
        <taxon>Actinomycetota</taxon>
        <taxon>Actinomycetes</taxon>
        <taxon>Kitasatosporales</taxon>
        <taxon>Streptomycetaceae</taxon>
        <taxon>Streptomyces</taxon>
    </lineage>
</organism>
<accession>A0ACC6QT31</accession>
<dbReference type="EMBL" id="JBBKAI010000002">
    <property type="protein sequence ID" value="MEJ8661368.1"/>
    <property type="molecule type" value="Genomic_DNA"/>
</dbReference>
<evidence type="ECO:0000313" key="1">
    <source>
        <dbReference type="EMBL" id="MEJ8661368.1"/>
    </source>
</evidence>
<evidence type="ECO:0000313" key="2">
    <source>
        <dbReference type="Proteomes" id="UP001375539"/>
    </source>
</evidence>
<name>A0ACC6QT31_9ACTN</name>
<reference evidence="1" key="1">
    <citation type="submission" date="2024-03" db="EMBL/GenBank/DDBJ databases">
        <title>Novel Streptomyces species of biotechnological and ecological value are a feature of Machair soil.</title>
        <authorList>
            <person name="Prole J.R."/>
            <person name="Goodfellow M."/>
            <person name="Allenby N."/>
            <person name="Ward A.C."/>
        </authorList>
    </citation>
    <scope>NUCLEOTIDE SEQUENCE</scope>
    <source>
        <strain evidence="1">MS1.AVA.4</strain>
    </source>
</reference>
<proteinExistence type="predicted"/>
<sequence length="82" mass="8278">MRWSEAPPAAETFTDTAEAARLLELLVWCGAAAGVAGVVVVGTHLALALRRGQAVAQLGSLGWVLAACVVVATAAPLVNALL</sequence>
<comment type="caution">
    <text evidence="1">The sequence shown here is derived from an EMBL/GenBank/DDBJ whole genome shotgun (WGS) entry which is preliminary data.</text>
</comment>
<protein>
    <submittedName>
        <fullName evidence="1">Uncharacterized protein</fullName>
    </submittedName>
</protein>